<reference evidence="3 4" key="1">
    <citation type="submission" date="2023-10" db="EMBL/GenBank/DDBJ databases">
        <authorList>
            <person name="Maclean D."/>
            <person name="Macfadyen A."/>
        </authorList>
    </citation>
    <scope>NUCLEOTIDE SEQUENCE [LARGE SCALE GENOMIC DNA]</scope>
</reference>
<dbReference type="Gene3D" id="2.70.9.20">
    <property type="entry name" value="Major capsid protein Vp54"/>
    <property type="match status" value="1"/>
</dbReference>
<dbReference type="Pfam" id="PF16903">
    <property type="entry name" value="Capsid_N"/>
    <property type="match status" value="1"/>
</dbReference>
<keyword evidence="4" id="KW-1185">Reference proteome</keyword>
<dbReference type="SUPFAM" id="SSF49749">
    <property type="entry name" value="Group II dsDNA viruses VP"/>
    <property type="match status" value="2"/>
</dbReference>
<dbReference type="InterPro" id="IPR007542">
    <property type="entry name" value="MCP_C"/>
</dbReference>
<evidence type="ECO:0000259" key="1">
    <source>
        <dbReference type="Pfam" id="PF04451"/>
    </source>
</evidence>
<organism evidence="3 4">
    <name type="scientific">Coccomyxa viridis</name>
    <dbReference type="NCBI Taxonomy" id="1274662"/>
    <lineage>
        <taxon>Eukaryota</taxon>
        <taxon>Viridiplantae</taxon>
        <taxon>Chlorophyta</taxon>
        <taxon>core chlorophytes</taxon>
        <taxon>Trebouxiophyceae</taxon>
        <taxon>Trebouxiophyceae incertae sedis</taxon>
        <taxon>Coccomyxaceae</taxon>
        <taxon>Coccomyxa</taxon>
    </lineage>
</organism>
<comment type="caution">
    <text evidence="3">The sequence shown here is derived from an EMBL/GenBank/DDBJ whole genome shotgun (WGS) entry which is preliminary data.</text>
</comment>
<protein>
    <recommendedName>
        <fullName evidence="5">Major capsid protein</fullName>
    </recommendedName>
</protein>
<sequence length="415" mass="46541">MNASVLTLIAKGSADKYLTGTPQVSFFKAVFKRYTNFSSFSQEVVMGGSTAWGGLARCTLPRQGDLVTDMYVSIALPSVSVAGSDPLVRWTDKLGHAMVEFVEVWIGGEMVERHTGEWLELLSQLTQSDEKRRIYYNLIGHKGSLINDQTAIDAQYLYVPLQFWFCRHNGLALPLVALQVHDVDIRVKFRRSQDLLLTYAADNTISVGPLDNVSLFVNYICLDSAERRKFAQMDHAYLIEQVQISDGADVGGTRGNSIDMYFSHPVKELIWVAQRSQASSNTFTLNSDGFPDYNDYFNYSSSATPGEGQNFIDTFLIQINGNNLLDPREANFFNIYNPWRYHTSGPDVGVYCYTFALDPEGYQPSGTINWSRLDSATLKCEFNEAAILPCRLTVYAFGYNILLLKGGMGTLEYQT</sequence>
<name>A0AAV1I2S9_9CHLO</name>
<dbReference type="InterPro" id="IPR038519">
    <property type="entry name" value="MCP_C_sf"/>
</dbReference>
<dbReference type="InterPro" id="IPR031654">
    <property type="entry name" value="Capsid_N"/>
</dbReference>
<evidence type="ECO:0000313" key="4">
    <source>
        <dbReference type="Proteomes" id="UP001314263"/>
    </source>
</evidence>
<dbReference type="EMBL" id="CAUYUE010000004">
    <property type="protein sequence ID" value="CAK0766383.1"/>
    <property type="molecule type" value="Genomic_DNA"/>
</dbReference>
<feature type="domain" description="Major capsid protein C-terminal" evidence="1">
    <location>
        <begin position="226"/>
        <end position="409"/>
    </location>
</feature>
<dbReference type="Proteomes" id="UP001314263">
    <property type="component" value="Unassembled WGS sequence"/>
</dbReference>
<accession>A0AAV1I2S9</accession>
<evidence type="ECO:0000313" key="3">
    <source>
        <dbReference type="EMBL" id="CAK0766383.1"/>
    </source>
</evidence>
<evidence type="ECO:0000259" key="2">
    <source>
        <dbReference type="Pfam" id="PF16903"/>
    </source>
</evidence>
<evidence type="ECO:0008006" key="5">
    <source>
        <dbReference type="Google" id="ProtNLM"/>
    </source>
</evidence>
<dbReference type="Pfam" id="PF04451">
    <property type="entry name" value="Capsid_NCLDV"/>
    <property type="match status" value="1"/>
</dbReference>
<proteinExistence type="predicted"/>
<dbReference type="AlphaFoldDB" id="A0AAV1I2S9"/>
<gene>
    <name evidence="3" type="ORF">CVIRNUC_003353</name>
</gene>
<dbReference type="GO" id="GO:0005198">
    <property type="term" value="F:structural molecule activity"/>
    <property type="evidence" value="ECO:0007669"/>
    <property type="project" value="InterPro"/>
</dbReference>
<dbReference type="Gene3D" id="2.70.9.10">
    <property type="entry name" value="Adenovirus Type 2 Hexon, domain 4"/>
    <property type="match status" value="1"/>
</dbReference>
<dbReference type="InterPro" id="IPR016112">
    <property type="entry name" value="VP_dsDNA_II"/>
</dbReference>
<feature type="domain" description="Major capsid protein N-terminal" evidence="2">
    <location>
        <begin position="25"/>
        <end position="223"/>
    </location>
</feature>